<evidence type="ECO:0000313" key="2">
    <source>
        <dbReference type="Proteomes" id="UP000663861"/>
    </source>
</evidence>
<dbReference type="Proteomes" id="UP000663861">
    <property type="component" value="Unassembled WGS sequence"/>
</dbReference>
<organism evidence="1 2">
    <name type="scientific">Rhizoctonia solani</name>
    <dbReference type="NCBI Taxonomy" id="456999"/>
    <lineage>
        <taxon>Eukaryota</taxon>
        <taxon>Fungi</taxon>
        <taxon>Dikarya</taxon>
        <taxon>Basidiomycota</taxon>
        <taxon>Agaricomycotina</taxon>
        <taxon>Agaricomycetes</taxon>
        <taxon>Cantharellales</taxon>
        <taxon>Ceratobasidiaceae</taxon>
        <taxon>Rhizoctonia</taxon>
    </lineage>
</organism>
<proteinExistence type="predicted"/>
<dbReference type="EMBL" id="CAJMWY010004081">
    <property type="protein sequence ID" value="CAE6517879.1"/>
    <property type="molecule type" value="Genomic_DNA"/>
</dbReference>
<name>A0A8H3D7B2_9AGAM</name>
<evidence type="ECO:0000313" key="1">
    <source>
        <dbReference type="EMBL" id="CAE6517879.1"/>
    </source>
</evidence>
<dbReference type="AlphaFoldDB" id="A0A8H3D7B2"/>
<gene>
    <name evidence="1" type="ORF">RDB_LOCUS150396</name>
</gene>
<sequence length="505" mass="57563">MGAQPPLRSLWNDAYQLARLHELTFWKGSLLQRTESFAREVIREAAYEVLAPESHGLTRPDILSIIYRAEYLGRKEHNSSHPPTRSWLLRPFLWIFTEYNASCLKKLSSQIDARNMPHPYPVSSMLDNIQLVLKGLVGYEWTGTAICSSCGAGHNGNQPNSQCAGGQGPCQYQVWVSDWQIATCMAWNAAWNTALECGKDAVATHPPTPVPTQVTPQLHQRGVDEMSRDEQAYQKYKEERHGEALLAVRNGTRGCPPDTLGQLEGNAWNRAMENLRYHNGQLEQISEHKWRNILNKSLVPQRLVKDGRWIRSWKTNFEGVFQEAWKAAWASAWKATWNDAYSSTVSRGIYCGIETALEPLDADHRHLYDRHQELIARLRGQESYNRIKSQIGQGGVRDRLKCVQSLVKDLCDLTDRLQHTANTTHGDCVIVCALISEKTPTLDEIAKEPSNQRRLEDLSYDYFQMRTFIMENYVSKFSDGDQPKFCKSADRAWELLTDAKNGKPI</sequence>
<comment type="caution">
    <text evidence="1">The sequence shown here is derived from an EMBL/GenBank/DDBJ whole genome shotgun (WGS) entry which is preliminary data.</text>
</comment>
<reference evidence="1" key="1">
    <citation type="submission" date="2021-01" db="EMBL/GenBank/DDBJ databases">
        <authorList>
            <person name="Kaushik A."/>
        </authorList>
    </citation>
    <scope>NUCLEOTIDE SEQUENCE</scope>
    <source>
        <strain evidence="1">AG4-RS23</strain>
    </source>
</reference>
<protein>
    <submittedName>
        <fullName evidence="1">Uncharacterized protein</fullName>
    </submittedName>
</protein>
<accession>A0A8H3D7B2</accession>